<accession>A0A7J6EUS0</accession>
<comment type="caution">
    <text evidence="2">The sequence shown here is derived from an EMBL/GenBank/DDBJ whole genome shotgun (WGS) entry which is preliminary data.</text>
</comment>
<dbReference type="Proteomes" id="UP000525078">
    <property type="component" value="Unassembled WGS sequence"/>
</dbReference>
<reference evidence="4 5" key="1">
    <citation type="journal article" date="2020" name="bioRxiv">
        <title>Sequence and annotation of 42 cannabis genomes reveals extensive copy number variation in cannabinoid synthesis and pathogen resistance genes.</title>
        <authorList>
            <person name="Mckernan K.J."/>
            <person name="Helbert Y."/>
            <person name="Kane L.T."/>
            <person name="Ebling H."/>
            <person name="Zhang L."/>
            <person name="Liu B."/>
            <person name="Eaton Z."/>
            <person name="Mclaughlin S."/>
            <person name="Kingan S."/>
            <person name="Baybayan P."/>
            <person name="Concepcion G."/>
            <person name="Jordan M."/>
            <person name="Riva A."/>
            <person name="Barbazuk W."/>
            <person name="Harkins T."/>
        </authorList>
    </citation>
    <scope>NUCLEOTIDE SEQUENCE [LARGE SCALE GENOMIC DNA]</scope>
    <source>
        <strain evidence="4 5">cv. Jamaican Lion 4</strain>
        <strain evidence="3">Father</strain>
        <strain evidence="2">Mother</strain>
        <tissue evidence="2">Leaf</tissue>
    </source>
</reference>
<dbReference type="PANTHER" id="PTHR42663:SF3">
    <property type="entry name" value="OS09G0363800 PROTEIN"/>
    <property type="match status" value="1"/>
</dbReference>
<name>A0A7J6EUS0_CANSA</name>
<dbReference type="PANTHER" id="PTHR42663">
    <property type="entry name" value="HYDROLASE C777.06C-RELATED-RELATED"/>
    <property type="match status" value="1"/>
</dbReference>
<proteinExistence type="predicted"/>
<dbReference type="InterPro" id="IPR036866">
    <property type="entry name" value="RibonucZ/Hydroxyglut_hydro"/>
</dbReference>
<feature type="compositionally biased region" description="Low complexity" evidence="1">
    <location>
        <begin position="1"/>
        <end position="15"/>
    </location>
</feature>
<dbReference type="AlphaFoldDB" id="A0A7J6EUS0"/>
<evidence type="ECO:0000313" key="3">
    <source>
        <dbReference type="EMBL" id="KAF4398162.1"/>
    </source>
</evidence>
<keyword evidence="5" id="KW-1185">Reference proteome</keyword>
<evidence type="ECO:0000313" key="2">
    <source>
        <dbReference type="EMBL" id="KAF4362046.1"/>
    </source>
</evidence>
<dbReference type="Proteomes" id="UP000583929">
    <property type="component" value="Unassembled WGS sequence"/>
</dbReference>
<dbReference type="EMBL" id="JAATIP010000186">
    <property type="protein sequence ID" value="KAF4362046.1"/>
    <property type="molecule type" value="Genomic_DNA"/>
</dbReference>
<evidence type="ECO:0000313" key="5">
    <source>
        <dbReference type="Proteomes" id="UP000583929"/>
    </source>
</evidence>
<feature type="region of interest" description="Disordered" evidence="1">
    <location>
        <begin position="1"/>
        <end position="33"/>
    </location>
</feature>
<evidence type="ECO:0000313" key="4">
    <source>
        <dbReference type="Proteomes" id="UP000525078"/>
    </source>
</evidence>
<dbReference type="Gene3D" id="3.60.15.10">
    <property type="entry name" value="Ribonuclease Z/Hydroxyacylglutathione hydrolase-like"/>
    <property type="match status" value="1"/>
</dbReference>
<sequence length="246" mass="27479">MSGPGPCRSSRSSSGLNSEFGPRRPIPLSTSSISLPKTASSPFRRFLDACLRSGNARGVSGAELPKCQSEIIFMVTGTSEGIPCVCSKAAEPGTKNRRLPPHSICHNIWKRQHPYRCGKILLPQWSSMVSSLLFTPLPVWHGRGYRSLAMLVKYLKIPEETYPLLKDCEILIMDALRTDRSSSTHFGLPKVRETIRFCTCKGMMHRMDHEKVNNYLMKLMETEGLDVELNYDGLRNNSGGYKAITV</sequence>
<protein>
    <submittedName>
        <fullName evidence="2">Uncharacterized protein</fullName>
    </submittedName>
</protein>
<gene>
    <name evidence="2" type="ORF">F8388_023898</name>
    <name evidence="3" type="ORF">G4B88_019883</name>
</gene>
<organism evidence="2 4">
    <name type="scientific">Cannabis sativa</name>
    <name type="common">Hemp</name>
    <name type="synonym">Marijuana</name>
    <dbReference type="NCBI Taxonomy" id="3483"/>
    <lineage>
        <taxon>Eukaryota</taxon>
        <taxon>Viridiplantae</taxon>
        <taxon>Streptophyta</taxon>
        <taxon>Embryophyta</taxon>
        <taxon>Tracheophyta</taxon>
        <taxon>Spermatophyta</taxon>
        <taxon>Magnoliopsida</taxon>
        <taxon>eudicotyledons</taxon>
        <taxon>Gunneridae</taxon>
        <taxon>Pentapetalae</taxon>
        <taxon>rosids</taxon>
        <taxon>fabids</taxon>
        <taxon>Rosales</taxon>
        <taxon>Cannabaceae</taxon>
        <taxon>Cannabis</taxon>
    </lineage>
</organism>
<evidence type="ECO:0000256" key="1">
    <source>
        <dbReference type="SAM" id="MobiDB-lite"/>
    </source>
</evidence>
<dbReference type="EMBL" id="JAATIQ010000029">
    <property type="protein sequence ID" value="KAF4398162.1"/>
    <property type="molecule type" value="Genomic_DNA"/>
</dbReference>